<accession>A0AAD7I8W7</accession>
<dbReference type="AlphaFoldDB" id="A0AAD7I8W7"/>
<keyword evidence="2" id="KW-1185">Reference proteome</keyword>
<sequence>MHQSHNIAWESPLSNLIIIRENPAVTPRRTDLFPRDLPSQEKSLTHFTRTLVAAIKTFSETERAKYASPSDATLYPPTQANWSWALYMYLFYNVLLSYPELHADNQYHNYQYQSLGCFHQLLSMQMAFEHWAEKRRIEWGPYQTQEPDTTIRPLSDINALYAHLKKWFCMLVDWEAEVISTVGFLWRFKTEFGSTDGQGDWTARFV</sequence>
<comment type="caution">
    <text evidence="1">The sequence shown here is derived from an EMBL/GenBank/DDBJ whole genome shotgun (WGS) entry which is preliminary data.</text>
</comment>
<organism evidence="1 2">
    <name type="scientific">Mycena metata</name>
    <dbReference type="NCBI Taxonomy" id="1033252"/>
    <lineage>
        <taxon>Eukaryota</taxon>
        <taxon>Fungi</taxon>
        <taxon>Dikarya</taxon>
        <taxon>Basidiomycota</taxon>
        <taxon>Agaricomycotina</taxon>
        <taxon>Agaricomycetes</taxon>
        <taxon>Agaricomycetidae</taxon>
        <taxon>Agaricales</taxon>
        <taxon>Marasmiineae</taxon>
        <taxon>Mycenaceae</taxon>
        <taxon>Mycena</taxon>
    </lineage>
</organism>
<gene>
    <name evidence="1" type="ORF">B0H16DRAFT_1571440</name>
</gene>
<dbReference type="EMBL" id="JARKIB010000115">
    <property type="protein sequence ID" value="KAJ7737685.1"/>
    <property type="molecule type" value="Genomic_DNA"/>
</dbReference>
<proteinExistence type="predicted"/>
<name>A0AAD7I8W7_9AGAR</name>
<dbReference type="Proteomes" id="UP001215598">
    <property type="component" value="Unassembled WGS sequence"/>
</dbReference>
<evidence type="ECO:0000313" key="2">
    <source>
        <dbReference type="Proteomes" id="UP001215598"/>
    </source>
</evidence>
<protein>
    <submittedName>
        <fullName evidence="1">Uncharacterized protein</fullName>
    </submittedName>
</protein>
<evidence type="ECO:0000313" key="1">
    <source>
        <dbReference type="EMBL" id="KAJ7737685.1"/>
    </source>
</evidence>
<reference evidence="1" key="1">
    <citation type="submission" date="2023-03" db="EMBL/GenBank/DDBJ databases">
        <title>Massive genome expansion in bonnet fungi (Mycena s.s.) driven by repeated elements and novel gene families across ecological guilds.</title>
        <authorList>
            <consortium name="Lawrence Berkeley National Laboratory"/>
            <person name="Harder C.B."/>
            <person name="Miyauchi S."/>
            <person name="Viragh M."/>
            <person name="Kuo A."/>
            <person name="Thoen E."/>
            <person name="Andreopoulos B."/>
            <person name="Lu D."/>
            <person name="Skrede I."/>
            <person name="Drula E."/>
            <person name="Henrissat B."/>
            <person name="Morin E."/>
            <person name="Kohler A."/>
            <person name="Barry K."/>
            <person name="LaButti K."/>
            <person name="Morin E."/>
            <person name="Salamov A."/>
            <person name="Lipzen A."/>
            <person name="Mereny Z."/>
            <person name="Hegedus B."/>
            <person name="Baldrian P."/>
            <person name="Stursova M."/>
            <person name="Weitz H."/>
            <person name="Taylor A."/>
            <person name="Grigoriev I.V."/>
            <person name="Nagy L.G."/>
            <person name="Martin F."/>
            <person name="Kauserud H."/>
        </authorList>
    </citation>
    <scope>NUCLEOTIDE SEQUENCE</scope>
    <source>
        <strain evidence="1">CBHHK182m</strain>
    </source>
</reference>